<dbReference type="Proteomes" id="UP000011083">
    <property type="component" value="Unassembled WGS sequence"/>
</dbReference>
<keyword evidence="3" id="KW-1185">Reference proteome</keyword>
<dbReference type="VEuPathDB" id="AmoebaDB:ACA1_139690"/>
<accession>L8GMM4</accession>
<dbReference type="GeneID" id="14914789"/>
<dbReference type="GO" id="GO:0004519">
    <property type="term" value="F:endonuclease activity"/>
    <property type="evidence" value="ECO:0007669"/>
    <property type="project" value="InterPro"/>
</dbReference>
<name>L8GMM4_ACACF</name>
<evidence type="ECO:0000313" key="2">
    <source>
        <dbReference type="EMBL" id="ELR14232.1"/>
    </source>
</evidence>
<dbReference type="SUPFAM" id="SSF54060">
    <property type="entry name" value="His-Me finger endonucleases"/>
    <property type="match status" value="1"/>
</dbReference>
<reference evidence="2 3" key="1">
    <citation type="journal article" date="2013" name="Genome Biol.">
        <title>Genome of Acanthamoeba castellanii highlights extensive lateral gene transfer and early evolution of tyrosine kinase signaling.</title>
        <authorList>
            <person name="Clarke M."/>
            <person name="Lohan A.J."/>
            <person name="Liu B."/>
            <person name="Lagkouvardos I."/>
            <person name="Roy S."/>
            <person name="Zafar N."/>
            <person name="Bertelli C."/>
            <person name="Schilde C."/>
            <person name="Kianianmomeni A."/>
            <person name="Burglin T.R."/>
            <person name="Frech C."/>
            <person name="Turcotte B."/>
            <person name="Kopec K.O."/>
            <person name="Synnott J.M."/>
            <person name="Choo C."/>
            <person name="Paponov I."/>
            <person name="Finkler A."/>
            <person name="Soon Heng Tan C."/>
            <person name="Hutchins A.P."/>
            <person name="Weinmeier T."/>
            <person name="Rattei T."/>
            <person name="Chu J.S."/>
            <person name="Gimenez G."/>
            <person name="Irimia M."/>
            <person name="Rigden D.J."/>
            <person name="Fitzpatrick D.A."/>
            <person name="Lorenzo-Morales J."/>
            <person name="Bateman A."/>
            <person name="Chiu C.H."/>
            <person name="Tang P."/>
            <person name="Hegemann P."/>
            <person name="Fromm H."/>
            <person name="Raoult D."/>
            <person name="Greub G."/>
            <person name="Miranda-Saavedra D."/>
            <person name="Chen N."/>
            <person name="Nash P."/>
            <person name="Ginger M.L."/>
            <person name="Horn M."/>
            <person name="Schaap P."/>
            <person name="Caler L."/>
            <person name="Loftus B."/>
        </authorList>
    </citation>
    <scope>NUCLEOTIDE SEQUENCE [LARGE SCALE GENOMIC DNA]</scope>
    <source>
        <strain evidence="2 3">Neff</strain>
    </source>
</reference>
<protein>
    <recommendedName>
        <fullName evidence="1">Zinc-binding loop region of homing endonuclease domain-containing protein</fullName>
    </recommendedName>
</protein>
<evidence type="ECO:0000259" key="1">
    <source>
        <dbReference type="Pfam" id="PF05551"/>
    </source>
</evidence>
<gene>
    <name evidence="2" type="ORF">ACA1_139690</name>
</gene>
<sequence>MMVSHEQQVKTNQVKALVAMANADCLESLHKCWQKQISKRLTLGPGGCWLANYAANKKGEIGYSQVSIKSTKYMAHTISLLLWKRKIDGQLPVSHLCHQSKCVNPQHLIQVLPESLPLSTMFNFTHMHRRLAWPMRSARAAATWQDMGDVCAQYHVCLLMSRVKPQK</sequence>
<dbReference type="AlphaFoldDB" id="L8GMM4"/>
<dbReference type="InterPro" id="IPR044930">
    <property type="entry name" value="Homing_endonuclease_His-Me"/>
</dbReference>
<dbReference type="InterPro" id="IPR044925">
    <property type="entry name" value="His-Me_finger_sf"/>
</dbReference>
<dbReference type="Gene3D" id="3.90.75.10">
    <property type="entry name" value="Homing Intron 3 (I-ppo) Encoded Endonuclease, Chain A"/>
    <property type="match status" value="1"/>
</dbReference>
<dbReference type="Pfam" id="PF05551">
    <property type="entry name" value="zf-His_Me_endon"/>
    <property type="match status" value="1"/>
</dbReference>
<dbReference type="EMBL" id="KB008066">
    <property type="protein sequence ID" value="ELR14232.1"/>
    <property type="molecule type" value="Genomic_DNA"/>
</dbReference>
<dbReference type="KEGG" id="acan:ACA1_139690"/>
<dbReference type="InterPro" id="IPR008704">
    <property type="entry name" value="Endonuclease_Zinc-binding_loop"/>
</dbReference>
<feature type="domain" description="Zinc-binding loop region of homing endonuclease" evidence="1">
    <location>
        <begin position="48"/>
        <end position="109"/>
    </location>
</feature>
<proteinExistence type="predicted"/>
<organism evidence="2 3">
    <name type="scientific">Acanthamoeba castellanii (strain ATCC 30010 / Neff)</name>
    <dbReference type="NCBI Taxonomy" id="1257118"/>
    <lineage>
        <taxon>Eukaryota</taxon>
        <taxon>Amoebozoa</taxon>
        <taxon>Discosea</taxon>
        <taxon>Longamoebia</taxon>
        <taxon>Centramoebida</taxon>
        <taxon>Acanthamoebidae</taxon>
        <taxon>Acanthamoeba</taxon>
    </lineage>
</organism>
<evidence type="ECO:0000313" key="3">
    <source>
        <dbReference type="Proteomes" id="UP000011083"/>
    </source>
</evidence>
<dbReference type="RefSeq" id="XP_004336245.1">
    <property type="nucleotide sequence ID" value="XM_004336197.1"/>
</dbReference>